<evidence type="ECO:0000313" key="12">
    <source>
        <dbReference type="EMBL" id="KAK4225921.1"/>
    </source>
</evidence>
<keyword evidence="13" id="KW-1185">Reference proteome</keyword>
<keyword evidence="11" id="KW-0999">Mitochondrion inner membrane</keyword>
<protein>
    <recommendedName>
        <fullName evidence="4 11">MICOS complex subunit MIC12</fullName>
    </recommendedName>
    <alternativeName>
        <fullName evidence="10 11">Altered inheritance of mitochondria protein 5, mitochondrial</fullName>
    </alternativeName>
    <alternativeName>
        <fullName evidence="9 11">Found in mitochondrial proteome protein 51</fullName>
    </alternativeName>
</protein>
<comment type="subunit">
    <text evidence="11">Component of the mitochondrial contact site and cristae organizing system (MICOS) complex.</text>
</comment>
<comment type="similarity">
    <text evidence="3 11">Belongs to the MICOS complex subunit Mic12 family.</text>
</comment>
<evidence type="ECO:0000256" key="3">
    <source>
        <dbReference type="ARBA" id="ARBA00009188"/>
    </source>
</evidence>
<evidence type="ECO:0000256" key="11">
    <source>
        <dbReference type="RuleBase" id="RU363010"/>
    </source>
</evidence>
<keyword evidence="7 11" id="KW-0496">Mitochondrion</keyword>
<name>A0AAN7BLR0_9PEZI</name>
<dbReference type="GO" id="GO:0044284">
    <property type="term" value="C:mitochondrial crista junction"/>
    <property type="evidence" value="ECO:0007669"/>
    <property type="project" value="InterPro"/>
</dbReference>
<evidence type="ECO:0000256" key="8">
    <source>
        <dbReference type="ARBA" id="ARBA00023136"/>
    </source>
</evidence>
<evidence type="ECO:0000256" key="1">
    <source>
        <dbReference type="ARBA" id="ARBA00002689"/>
    </source>
</evidence>
<evidence type="ECO:0000256" key="10">
    <source>
        <dbReference type="ARBA" id="ARBA00032985"/>
    </source>
</evidence>
<dbReference type="InterPro" id="IPR031463">
    <property type="entry name" value="Mic12"/>
</dbReference>
<proteinExistence type="inferred from homology"/>
<comment type="caution">
    <text evidence="12">The sequence shown here is derived from an EMBL/GenBank/DDBJ whole genome shotgun (WGS) entry which is preliminary data.</text>
</comment>
<evidence type="ECO:0000256" key="6">
    <source>
        <dbReference type="ARBA" id="ARBA00022989"/>
    </source>
</evidence>
<comment type="function">
    <text evidence="1 11">Component of the MICOS complex, a large protein complex of the mitochondrial inner membrane that plays crucial roles in the maintenance of crista junctions, inner membrane architecture, and formation of contact sites to the outer membrane.</text>
</comment>
<reference evidence="12" key="1">
    <citation type="journal article" date="2023" name="Mol. Phylogenet. Evol.">
        <title>Genome-scale phylogeny and comparative genomics of the fungal order Sordariales.</title>
        <authorList>
            <person name="Hensen N."/>
            <person name="Bonometti L."/>
            <person name="Westerberg I."/>
            <person name="Brannstrom I.O."/>
            <person name="Guillou S."/>
            <person name="Cros-Aarteil S."/>
            <person name="Calhoun S."/>
            <person name="Haridas S."/>
            <person name="Kuo A."/>
            <person name="Mondo S."/>
            <person name="Pangilinan J."/>
            <person name="Riley R."/>
            <person name="LaButti K."/>
            <person name="Andreopoulos B."/>
            <person name="Lipzen A."/>
            <person name="Chen C."/>
            <person name="Yan M."/>
            <person name="Daum C."/>
            <person name="Ng V."/>
            <person name="Clum A."/>
            <person name="Steindorff A."/>
            <person name="Ohm R.A."/>
            <person name="Martin F."/>
            <person name="Silar P."/>
            <person name="Natvig D.O."/>
            <person name="Lalanne C."/>
            <person name="Gautier V."/>
            <person name="Ament-Velasquez S.L."/>
            <person name="Kruys A."/>
            <person name="Hutchinson M.I."/>
            <person name="Powell A.J."/>
            <person name="Barry K."/>
            <person name="Miller A.N."/>
            <person name="Grigoriev I.V."/>
            <person name="Debuchy R."/>
            <person name="Gladieux P."/>
            <person name="Hiltunen Thoren M."/>
            <person name="Johannesson H."/>
        </authorList>
    </citation>
    <scope>NUCLEOTIDE SEQUENCE</scope>
    <source>
        <strain evidence="12">CBS 990.96</strain>
    </source>
</reference>
<organism evidence="12 13">
    <name type="scientific">Podospora fimiseda</name>
    <dbReference type="NCBI Taxonomy" id="252190"/>
    <lineage>
        <taxon>Eukaryota</taxon>
        <taxon>Fungi</taxon>
        <taxon>Dikarya</taxon>
        <taxon>Ascomycota</taxon>
        <taxon>Pezizomycotina</taxon>
        <taxon>Sordariomycetes</taxon>
        <taxon>Sordariomycetidae</taxon>
        <taxon>Sordariales</taxon>
        <taxon>Podosporaceae</taxon>
        <taxon>Podospora</taxon>
    </lineage>
</organism>
<dbReference type="Pfam" id="PF17050">
    <property type="entry name" value="AIM5"/>
    <property type="match status" value="1"/>
</dbReference>
<dbReference type="GO" id="GO:0061617">
    <property type="term" value="C:MICOS complex"/>
    <property type="evidence" value="ECO:0007669"/>
    <property type="project" value="UniProtKB-UniRule"/>
</dbReference>
<accession>A0AAN7BLR0</accession>
<keyword evidence="5" id="KW-0812">Transmembrane</keyword>
<dbReference type="GO" id="GO:0042407">
    <property type="term" value="P:cristae formation"/>
    <property type="evidence" value="ECO:0007669"/>
    <property type="project" value="InterPro"/>
</dbReference>
<gene>
    <name evidence="12" type="ORF">QBC38DRAFT_481885</name>
</gene>
<sequence>MGFIRRLAGSTILTAGLTIYALNRARQPFSQQSDPIIPLHKKQRNTIINPDGTYIPRDTLSDTTSQFVENIKARWNQEIINLVKWTQGVSSTEPNWEAVDKAAQFTKEKSIELGHTSQEKIKEGGKWMKEAGKQAYEGAFELEKKALLGVHEIEKKVEGVVEGVKRKEGEWMKKGKEVYGKVKANVYLAEEKVESKVEAKLLGVGEIEKVLGERYDWKKREDRLDKSVEETLAERYLPVEKRENRLRWL</sequence>
<dbReference type="AlphaFoldDB" id="A0AAN7BLR0"/>
<evidence type="ECO:0000256" key="9">
    <source>
        <dbReference type="ARBA" id="ARBA00032159"/>
    </source>
</evidence>
<dbReference type="Proteomes" id="UP001301958">
    <property type="component" value="Unassembled WGS sequence"/>
</dbReference>
<evidence type="ECO:0000256" key="4">
    <source>
        <dbReference type="ARBA" id="ARBA00018170"/>
    </source>
</evidence>
<evidence type="ECO:0000256" key="5">
    <source>
        <dbReference type="ARBA" id="ARBA00022692"/>
    </source>
</evidence>
<keyword evidence="6" id="KW-1133">Transmembrane helix</keyword>
<evidence type="ECO:0000256" key="7">
    <source>
        <dbReference type="ARBA" id="ARBA00023128"/>
    </source>
</evidence>
<reference evidence="12" key="2">
    <citation type="submission" date="2023-05" db="EMBL/GenBank/DDBJ databases">
        <authorList>
            <consortium name="Lawrence Berkeley National Laboratory"/>
            <person name="Steindorff A."/>
            <person name="Hensen N."/>
            <person name="Bonometti L."/>
            <person name="Westerberg I."/>
            <person name="Brannstrom I.O."/>
            <person name="Guillou S."/>
            <person name="Cros-Aarteil S."/>
            <person name="Calhoun S."/>
            <person name="Haridas S."/>
            <person name="Kuo A."/>
            <person name="Mondo S."/>
            <person name="Pangilinan J."/>
            <person name="Riley R."/>
            <person name="Labutti K."/>
            <person name="Andreopoulos B."/>
            <person name="Lipzen A."/>
            <person name="Chen C."/>
            <person name="Yanf M."/>
            <person name="Daum C."/>
            <person name="Ng V."/>
            <person name="Clum A."/>
            <person name="Ohm R."/>
            <person name="Martin F."/>
            <person name="Silar P."/>
            <person name="Natvig D."/>
            <person name="Lalanne C."/>
            <person name="Gautier V."/>
            <person name="Ament-Velasquez S.L."/>
            <person name="Kruys A."/>
            <person name="Hutchinson M.I."/>
            <person name="Powell A.J."/>
            <person name="Barry K."/>
            <person name="Miller A.N."/>
            <person name="Grigoriev I.V."/>
            <person name="Debuchy R."/>
            <person name="Gladieux P."/>
            <person name="Thoren M.H."/>
            <person name="Johannesson H."/>
        </authorList>
    </citation>
    <scope>NUCLEOTIDE SEQUENCE</scope>
    <source>
        <strain evidence="12">CBS 990.96</strain>
    </source>
</reference>
<keyword evidence="8" id="KW-0472">Membrane</keyword>
<comment type="subcellular location">
    <subcellularLocation>
        <location evidence="2">Membrane</location>
    </subcellularLocation>
    <subcellularLocation>
        <location evidence="11">Mitochondrion inner membrane</location>
        <topology evidence="11">Single-pass membrane protein</topology>
    </subcellularLocation>
</comment>
<evidence type="ECO:0000256" key="2">
    <source>
        <dbReference type="ARBA" id="ARBA00004370"/>
    </source>
</evidence>
<evidence type="ECO:0000313" key="13">
    <source>
        <dbReference type="Proteomes" id="UP001301958"/>
    </source>
</evidence>
<dbReference type="EMBL" id="MU865357">
    <property type="protein sequence ID" value="KAK4225921.1"/>
    <property type="molecule type" value="Genomic_DNA"/>
</dbReference>